<protein>
    <submittedName>
        <fullName evidence="1">Uncharacterized protein</fullName>
    </submittedName>
</protein>
<organism evidence="1">
    <name type="scientific">Anguilla anguilla</name>
    <name type="common">European freshwater eel</name>
    <name type="synonym">Muraena anguilla</name>
    <dbReference type="NCBI Taxonomy" id="7936"/>
    <lineage>
        <taxon>Eukaryota</taxon>
        <taxon>Metazoa</taxon>
        <taxon>Chordata</taxon>
        <taxon>Craniata</taxon>
        <taxon>Vertebrata</taxon>
        <taxon>Euteleostomi</taxon>
        <taxon>Actinopterygii</taxon>
        <taxon>Neopterygii</taxon>
        <taxon>Teleostei</taxon>
        <taxon>Anguilliformes</taxon>
        <taxon>Anguillidae</taxon>
        <taxon>Anguilla</taxon>
    </lineage>
</organism>
<reference evidence="1" key="1">
    <citation type="submission" date="2014-11" db="EMBL/GenBank/DDBJ databases">
        <authorList>
            <person name="Amaro Gonzalez C."/>
        </authorList>
    </citation>
    <scope>NUCLEOTIDE SEQUENCE</scope>
</reference>
<sequence>MTDCLIRSPISLTVCAN</sequence>
<name>A0A0E9VUA3_ANGAN</name>
<dbReference type="AlphaFoldDB" id="A0A0E9VUA3"/>
<reference evidence="1" key="2">
    <citation type="journal article" date="2015" name="Fish Shellfish Immunol.">
        <title>Early steps in the European eel (Anguilla anguilla)-Vibrio vulnificus interaction in the gills: Role of the RtxA13 toxin.</title>
        <authorList>
            <person name="Callol A."/>
            <person name="Pajuelo D."/>
            <person name="Ebbesson L."/>
            <person name="Teles M."/>
            <person name="MacKenzie S."/>
            <person name="Amaro C."/>
        </authorList>
    </citation>
    <scope>NUCLEOTIDE SEQUENCE</scope>
</reference>
<proteinExistence type="predicted"/>
<accession>A0A0E9VUA3</accession>
<dbReference type="EMBL" id="GBXM01026935">
    <property type="protein sequence ID" value="JAH81642.1"/>
    <property type="molecule type" value="Transcribed_RNA"/>
</dbReference>
<evidence type="ECO:0000313" key="1">
    <source>
        <dbReference type="EMBL" id="JAH81642.1"/>
    </source>
</evidence>